<feature type="region of interest" description="Disordered" evidence="2">
    <location>
        <begin position="435"/>
        <end position="468"/>
    </location>
</feature>
<evidence type="ECO:0000256" key="2">
    <source>
        <dbReference type="SAM" id="MobiDB-lite"/>
    </source>
</evidence>
<dbReference type="SUPFAM" id="SSF74924">
    <property type="entry name" value="Cap-Gly domain"/>
    <property type="match status" value="1"/>
</dbReference>
<evidence type="ECO:0000313" key="5">
    <source>
        <dbReference type="Proteomes" id="UP000001996"/>
    </source>
</evidence>
<dbReference type="eggNOG" id="KOG4568">
    <property type="taxonomic scope" value="Eukaryota"/>
</dbReference>
<evidence type="ECO:0000313" key="4">
    <source>
        <dbReference type="EMBL" id="EDK44785.1"/>
    </source>
</evidence>
<dbReference type="GeneID" id="5232892"/>
<dbReference type="STRING" id="379508.A5E027"/>
<dbReference type="InParanoid" id="A5E027"/>
<dbReference type="InterPro" id="IPR000938">
    <property type="entry name" value="CAP-Gly_domain"/>
</dbReference>
<gene>
    <name evidence="4" type="ORF">LELG_02964</name>
</gene>
<evidence type="ECO:0000259" key="3">
    <source>
        <dbReference type="PROSITE" id="PS50245"/>
    </source>
</evidence>
<dbReference type="AlphaFoldDB" id="A5E027"/>
<organism evidence="4 5">
    <name type="scientific">Lodderomyces elongisporus (strain ATCC 11503 / CBS 2605 / JCM 1781 / NBRC 1676 / NRRL YB-4239)</name>
    <name type="common">Yeast</name>
    <name type="synonym">Saccharomyces elongisporus</name>
    <dbReference type="NCBI Taxonomy" id="379508"/>
    <lineage>
        <taxon>Eukaryota</taxon>
        <taxon>Fungi</taxon>
        <taxon>Dikarya</taxon>
        <taxon>Ascomycota</taxon>
        <taxon>Saccharomycotina</taxon>
        <taxon>Pichiomycetes</taxon>
        <taxon>Debaryomycetaceae</taxon>
        <taxon>Candida/Lodderomyces clade</taxon>
        <taxon>Lodderomyces</taxon>
    </lineage>
</organism>
<keyword evidence="1" id="KW-0175">Coiled coil</keyword>
<feature type="domain" description="CAP-Gly" evidence="3">
    <location>
        <begin position="24"/>
        <end position="71"/>
    </location>
</feature>
<evidence type="ECO:0000256" key="1">
    <source>
        <dbReference type="SAM" id="Coils"/>
    </source>
</evidence>
<protein>
    <recommendedName>
        <fullName evidence="3">CAP-Gly domain-containing protein</fullName>
    </recommendedName>
</protein>
<dbReference type="Pfam" id="PF01302">
    <property type="entry name" value="CAP_GLY"/>
    <property type="match status" value="1"/>
</dbReference>
<dbReference type="FunCoup" id="A5E027">
    <property type="interactions" value="143"/>
</dbReference>
<proteinExistence type="predicted"/>
<dbReference type="Gene3D" id="2.30.30.190">
    <property type="entry name" value="CAP Gly-rich-like domain"/>
    <property type="match status" value="1"/>
</dbReference>
<feature type="region of interest" description="Disordered" evidence="2">
    <location>
        <begin position="198"/>
        <end position="221"/>
    </location>
</feature>
<dbReference type="VEuPathDB" id="FungiDB:LELG_02964"/>
<accession>A5E027</accession>
<dbReference type="KEGG" id="lel:PVL30_003788"/>
<dbReference type="InterPro" id="IPR036859">
    <property type="entry name" value="CAP-Gly_dom_sf"/>
</dbReference>
<name>A5E027_LODEL</name>
<dbReference type="SMART" id="SM01052">
    <property type="entry name" value="CAP_GLY"/>
    <property type="match status" value="1"/>
</dbReference>
<feature type="compositionally biased region" description="Polar residues" evidence="2">
    <location>
        <begin position="435"/>
        <end position="446"/>
    </location>
</feature>
<dbReference type="Proteomes" id="UP000001996">
    <property type="component" value="Unassembled WGS sequence"/>
</dbReference>
<feature type="compositionally biased region" description="Polar residues" evidence="2">
    <location>
        <begin position="199"/>
        <end position="221"/>
    </location>
</feature>
<keyword evidence="5" id="KW-1185">Reference proteome</keyword>
<dbReference type="OrthoDB" id="2130750at2759"/>
<dbReference type="PROSITE" id="PS50245">
    <property type="entry name" value="CAP_GLY_2"/>
    <property type="match status" value="1"/>
</dbReference>
<reference evidence="4 5" key="1">
    <citation type="journal article" date="2009" name="Nature">
        <title>Evolution of pathogenicity and sexual reproduction in eight Candida genomes.</title>
        <authorList>
            <person name="Butler G."/>
            <person name="Rasmussen M.D."/>
            <person name="Lin M.F."/>
            <person name="Santos M.A."/>
            <person name="Sakthikumar S."/>
            <person name="Munro C.A."/>
            <person name="Rheinbay E."/>
            <person name="Grabherr M."/>
            <person name="Forche A."/>
            <person name="Reedy J.L."/>
            <person name="Agrafioti I."/>
            <person name="Arnaud M.B."/>
            <person name="Bates S."/>
            <person name="Brown A.J."/>
            <person name="Brunke S."/>
            <person name="Costanzo M.C."/>
            <person name="Fitzpatrick D.A."/>
            <person name="de Groot P.W."/>
            <person name="Harris D."/>
            <person name="Hoyer L.L."/>
            <person name="Hube B."/>
            <person name="Klis F.M."/>
            <person name="Kodira C."/>
            <person name="Lennard N."/>
            <person name="Logue M.E."/>
            <person name="Martin R."/>
            <person name="Neiman A.M."/>
            <person name="Nikolaou E."/>
            <person name="Quail M.A."/>
            <person name="Quinn J."/>
            <person name="Santos M.C."/>
            <person name="Schmitzberger F.F."/>
            <person name="Sherlock G."/>
            <person name="Shah P."/>
            <person name="Silverstein K.A."/>
            <person name="Skrzypek M.S."/>
            <person name="Soll D."/>
            <person name="Staggs R."/>
            <person name="Stansfield I."/>
            <person name="Stumpf M.P."/>
            <person name="Sudbery P.E."/>
            <person name="Srikantha T."/>
            <person name="Zeng Q."/>
            <person name="Berman J."/>
            <person name="Berriman M."/>
            <person name="Heitman J."/>
            <person name="Gow N.A."/>
            <person name="Lorenz M.C."/>
            <person name="Birren B.W."/>
            <person name="Kellis M."/>
            <person name="Cuomo C.A."/>
        </authorList>
    </citation>
    <scope>NUCLEOTIDE SEQUENCE [LARGE SCALE GENOMIC DNA]</scope>
    <source>
        <strain evidence="5">ATCC 11503 / BCRC 21390 / CBS 2605 / JCM 1781 / NBRC 1676 / NRRL YB-4239</strain>
    </source>
</reference>
<dbReference type="OMA" id="CPFENDI"/>
<dbReference type="HOGENOM" id="CLU_031641_0_0_1"/>
<feature type="coiled-coil region" evidence="1">
    <location>
        <begin position="254"/>
        <end position="355"/>
    </location>
</feature>
<feature type="compositionally biased region" description="Basic and acidic residues" evidence="2">
    <location>
        <begin position="455"/>
        <end position="468"/>
    </location>
</feature>
<sequence>MNDIIGLRVNVPGATGHAVLRYVGIIHGKNGVFAGLELQGTLAATRGKNSGAVENVQYFDVEIPKSGLFIPYERLRSVNPKLPDLKTYLSHFGDTIIINETLSRPASAAGIEARTPTSRTSSVGNALPIGSFAASYPSANNAGEATEAPIYGINTGNASDTMHTTTEYTTTMVLPAPATTVAPAAPPPAAPQTIARTPVATTDTRSISNNTPLLKNSVRSPLSPISHTGGYLNARMGAMSENIYKEMNSNVVDVSQYETEIKELRKLLKEKDRRLEGFARQREEWHNAMDDLMAVQQDGMQVFEDRIHELENVNAKQAKELTRLKEELRISKESMKQLEDELEHLRSKGTEKKEIGKLRNLDGAKTELNEDKHKQLAMGDSQIREIEKLKRELEESRFKIGELENDKNKQSHEDHMDSILAEDIQNVDLLGSLKTNSGEISQSPSDSKLHPNVHPKQELQNPHRDAVESTKRSTETVLMENTANSSSSVSGNYVASTSSDLIQGSTHPTHANFTTDLPIYKAPKPIDPAEGRNDWCGLCERDGHSSIDCPFENDIF</sequence>
<dbReference type="EMBL" id="CH981526">
    <property type="protein sequence ID" value="EDK44785.1"/>
    <property type="molecule type" value="Genomic_DNA"/>
</dbReference>